<gene>
    <name evidence="2" type="ORF">MCHLO_02980</name>
</gene>
<evidence type="ECO:0000313" key="3">
    <source>
        <dbReference type="Proteomes" id="UP000815677"/>
    </source>
</evidence>
<organism evidence="2 3">
    <name type="scientific">Mycena chlorophos</name>
    <name type="common">Agaric fungus</name>
    <name type="synonym">Agaricus chlorophos</name>
    <dbReference type="NCBI Taxonomy" id="658473"/>
    <lineage>
        <taxon>Eukaryota</taxon>
        <taxon>Fungi</taxon>
        <taxon>Dikarya</taxon>
        <taxon>Basidiomycota</taxon>
        <taxon>Agaricomycotina</taxon>
        <taxon>Agaricomycetes</taxon>
        <taxon>Agaricomycetidae</taxon>
        <taxon>Agaricales</taxon>
        <taxon>Marasmiineae</taxon>
        <taxon>Mycenaceae</taxon>
        <taxon>Mycena</taxon>
    </lineage>
</organism>
<reference evidence="2" key="1">
    <citation type="submission" date="2014-09" db="EMBL/GenBank/DDBJ databases">
        <title>Genome sequence of the luminous mushroom Mycena chlorophos for searching fungal bioluminescence genes.</title>
        <authorList>
            <person name="Tanaka Y."/>
            <person name="Kasuga D."/>
            <person name="Oba Y."/>
            <person name="Hase S."/>
            <person name="Sato K."/>
            <person name="Oba Y."/>
            <person name="Sakakibara Y."/>
        </authorList>
    </citation>
    <scope>NUCLEOTIDE SEQUENCE</scope>
</reference>
<evidence type="ECO:0000313" key="2">
    <source>
        <dbReference type="EMBL" id="GAT45399.1"/>
    </source>
</evidence>
<feature type="non-terminal residue" evidence="2">
    <location>
        <position position="1"/>
    </location>
</feature>
<proteinExistence type="predicted"/>
<accession>A0ABQ0L4Q5</accession>
<dbReference type="EMBL" id="DF841219">
    <property type="protein sequence ID" value="GAT45399.1"/>
    <property type="molecule type" value="Genomic_DNA"/>
</dbReference>
<evidence type="ECO:0000256" key="1">
    <source>
        <dbReference type="SAM" id="MobiDB-lite"/>
    </source>
</evidence>
<name>A0ABQ0L4Q5_MYCCL</name>
<feature type="region of interest" description="Disordered" evidence="1">
    <location>
        <begin position="1"/>
        <end position="31"/>
    </location>
</feature>
<feature type="compositionally biased region" description="Low complexity" evidence="1">
    <location>
        <begin position="1"/>
        <end position="11"/>
    </location>
</feature>
<protein>
    <submittedName>
        <fullName evidence="2">Uncharacterized protein</fullName>
    </submittedName>
</protein>
<dbReference type="Proteomes" id="UP000815677">
    <property type="component" value="Unassembled WGS sequence"/>
</dbReference>
<keyword evidence="3" id="KW-1185">Reference proteome</keyword>
<sequence>WALRESTSTLSRSRKVAEHAFQVPSTRRPRL</sequence>